<proteinExistence type="predicted"/>
<feature type="region of interest" description="Disordered" evidence="1">
    <location>
        <begin position="12"/>
        <end position="50"/>
    </location>
</feature>
<name>A0A0M4MBZ3_9ACTN</name>
<dbReference type="KEGG" id="cbq:AL705_03415"/>
<dbReference type="EMBL" id="CP012390">
    <property type="protein sequence ID" value="ALE18862.1"/>
    <property type="molecule type" value="Genomic_DNA"/>
</dbReference>
<dbReference type="AlphaFoldDB" id="A0A0M4MBZ3"/>
<protein>
    <submittedName>
        <fullName evidence="2">Uncharacterized protein</fullName>
    </submittedName>
</protein>
<evidence type="ECO:0000256" key="1">
    <source>
        <dbReference type="SAM" id="MobiDB-lite"/>
    </source>
</evidence>
<sequence>MGDWILGQLGGQHGWHVERGDDDNGDAGEYKGEFQQVVHRNTNDGEGKDETQRVADEFEGEVGNEAADDTGDDTERGAAHKVQGVVLQCVVSVVAVEVEPCFGIAFEAVLLGELVLGGLGLKLPLGEGDGLGIAAEGSAEGVDGVSEDALQRDGDDGLALAVNDLELVAFFGDLEGAVLEGDAVAVLIGGQTFQGVDGVLELLLCGLLRGGSRVGGIGGGCVGDGGSTGEGDR</sequence>
<dbReference type="Proteomes" id="UP000068137">
    <property type="component" value="Chromosome"/>
</dbReference>
<accession>A0A0M4MBZ3</accession>
<feature type="compositionally biased region" description="Basic and acidic residues" evidence="1">
    <location>
        <begin position="41"/>
        <end position="50"/>
    </location>
</feature>
<reference evidence="2 3" key="1">
    <citation type="journal article" date="2015" name="Genome Announc.">
        <title>Complete Genome Sequences for Two Strains of a Novel Fastidious, Partially Acid-Fast, Gram-Positive Corynebacterineae Bacterium, Derived from Human Clinical Samples.</title>
        <authorList>
            <person name="Nicholson A.C."/>
            <person name="Bell M."/>
            <person name="Humrighouse B.W."/>
            <person name="McQuiston J.R."/>
        </authorList>
    </citation>
    <scope>NUCLEOTIDE SEQUENCE [LARGE SCALE GENOMIC DNA]</scope>
    <source>
        <strain evidence="2 3">X1698</strain>
    </source>
</reference>
<evidence type="ECO:0000313" key="2">
    <source>
        <dbReference type="EMBL" id="ALE18862.1"/>
    </source>
</evidence>
<organism evidence="2 3">
    <name type="scientific">Lawsonella clevelandensis</name>
    <dbReference type="NCBI Taxonomy" id="1528099"/>
    <lineage>
        <taxon>Bacteria</taxon>
        <taxon>Bacillati</taxon>
        <taxon>Actinomycetota</taxon>
        <taxon>Actinomycetes</taxon>
        <taxon>Mycobacteriales</taxon>
        <taxon>Lawsonellaceae</taxon>
        <taxon>Lawsonella</taxon>
    </lineage>
</organism>
<evidence type="ECO:0000313" key="3">
    <source>
        <dbReference type="Proteomes" id="UP000068137"/>
    </source>
</evidence>
<gene>
    <name evidence="2" type="ORF">AL705_03415</name>
</gene>